<dbReference type="Gene3D" id="3.80.10.10">
    <property type="entry name" value="Ribonuclease Inhibitor"/>
    <property type="match status" value="1"/>
</dbReference>
<evidence type="ECO:0000313" key="1">
    <source>
        <dbReference type="EMBL" id="CAG8619734.1"/>
    </source>
</evidence>
<reference evidence="1" key="1">
    <citation type="submission" date="2021-06" db="EMBL/GenBank/DDBJ databases">
        <authorList>
            <person name="Kallberg Y."/>
            <person name="Tangrot J."/>
            <person name="Rosling A."/>
        </authorList>
    </citation>
    <scope>NUCLEOTIDE SEQUENCE</scope>
    <source>
        <strain evidence="1">FL130A</strain>
    </source>
</reference>
<proteinExistence type="predicted"/>
<gene>
    <name evidence="1" type="ORF">ALEPTO_LOCUS8915</name>
</gene>
<sequence>MLVRCLSPKARARLIAEGIDELPKPEHQPTFRYVNFLTCLDFQLLWETTHEWLVRRPKGIVSMEAHIVKVAHLSREICTCIFRSSECLERLVVSMDSSQLSRVPEANFVFTFFPGAVNCLSGIKELQVCGDYFRPILCKTLSQICQQLVTLRIDAPHEISSSSLHQEETSVSLIQAQKNLKNFQLYGHKSTLSQLLTPISTCAHSLESLKFQNVNFSSISRKAISSLCSCVNLIALEITKCQNISLLEPYQVAQSFTKLLYFSFSSYVTEDFAKSILTTSQQIEFFSLKYSTRINEIPRLSSSIFQAIIAYGSKLMFLELPVLDETQITQILLACPQLVEFIFWVSDSPRVDQILHNLGNLLPPSLKHICINGLSIQFKLESLITFMDENLELSEDRITRKI</sequence>
<name>A0A9N9D1E8_9GLOM</name>
<dbReference type="Proteomes" id="UP000789508">
    <property type="component" value="Unassembled WGS sequence"/>
</dbReference>
<dbReference type="EMBL" id="CAJVPS010005890">
    <property type="protein sequence ID" value="CAG8619734.1"/>
    <property type="molecule type" value="Genomic_DNA"/>
</dbReference>
<protein>
    <submittedName>
        <fullName evidence="1">8332_t:CDS:1</fullName>
    </submittedName>
</protein>
<dbReference type="OrthoDB" id="1055097at2759"/>
<dbReference type="AlphaFoldDB" id="A0A9N9D1E8"/>
<accession>A0A9N9D1E8</accession>
<dbReference type="SUPFAM" id="SSF52047">
    <property type="entry name" value="RNI-like"/>
    <property type="match status" value="1"/>
</dbReference>
<evidence type="ECO:0000313" key="2">
    <source>
        <dbReference type="Proteomes" id="UP000789508"/>
    </source>
</evidence>
<dbReference type="InterPro" id="IPR032675">
    <property type="entry name" value="LRR_dom_sf"/>
</dbReference>
<keyword evidence="2" id="KW-1185">Reference proteome</keyword>
<organism evidence="1 2">
    <name type="scientific">Ambispora leptoticha</name>
    <dbReference type="NCBI Taxonomy" id="144679"/>
    <lineage>
        <taxon>Eukaryota</taxon>
        <taxon>Fungi</taxon>
        <taxon>Fungi incertae sedis</taxon>
        <taxon>Mucoromycota</taxon>
        <taxon>Glomeromycotina</taxon>
        <taxon>Glomeromycetes</taxon>
        <taxon>Archaeosporales</taxon>
        <taxon>Ambisporaceae</taxon>
        <taxon>Ambispora</taxon>
    </lineage>
</organism>
<comment type="caution">
    <text evidence="1">The sequence shown here is derived from an EMBL/GenBank/DDBJ whole genome shotgun (WGS) entry which is preliminary data.</text>
</comment>